<feature type="transmembrane region" description="Helical" evidence="1">
    <location>
        <begin position="249"/>
        <end position="266"/>
    </location>
</feature>
<dbReference type="RefSeq" id="WP_071903265.1">
    <property type="nucleotide sequence ID" value="NZ_MPIN01000013.1"/>
</dbReference>
<dbReference type="Pfam" id="PF07786">
    <property type="entry name" value="HGSNAT_cat"/>
    <property type="match status" value="1"/>
</dbReference>
<dbReference type="InterPro" id="IPR012429">
    <property type="entry name" value="HGSNAT_cat"/>
</dbReference>
<reference evidence="3 4" key="2">
    <citation type="submission" date="2016-12" db="EMBL/GenBank/DDBJ databases">
        <title>Draft Genome Sequence of Cystobacter ferrugineus Strain Cbfe23.</title>
        <authorList>
            <person name="Akbar S."/>
            <person name="Dowd S.E."/>
            <person name="Stevens D.C."/>
        </authorList>
    </citation>
    <scope>NUCLEOTIDE SEQUENCE [LARGE SCALE GENOMIC DNA]</scope>
    <source>
        <strain evidence="3 4">Cbfe23</strain>
    </source>
</reference>
<feature type="transmembrane region" description="Helical" evidence="1">
    <location>
        <begin position="12"/>
        <end position="32"/>
    </location>
</feature>
<dbReference type="STRING" id="83449.BON30_37120"/>
<feature type="transmembrane region" description="Helical" evidence="1">
    <location>
        <begin position="89"/>
        <end position="106"/>
    </location>
</feature>
<evidence type="ECO:0000259" key="2">
    <source>
        <dbReference type="Pfam" id="PF07786"/>
    </source>
</evidence>
<feature type="transmembrane region" description="Helical" evidence="1">
    <location>
        <begin position="112"/>
        <end position="136"/>
    </location>
</feature>
<feature type="transmembrane region" description="Helical" evidence="1">
    <location>
        <begin position="316"/>
        <end position="340"/>
    </location>
</feature>
<dbReference type="EMBL" id="MPIN01000013">
    <property type="protein sequence ID" value="OJH35691.1"/>
    <property type="molecule type" value="Genomic_DNA"/>
</dbReference>
<evidence type="ECO:0000313" key="3">
    <source>
        <dbReference type="EMBL" id="OJH35691.1"/>
    </source>
</evidence>
<evidence type="ECO:0000313" key="4">
    <source>
        <dbReference type="Proteomes" id="UP000182229"/>
    </source>
</evidence>
<gene>
    <name evidence="3" type="ORF">BON30_37120</name>
</gene>
<feature type="domain" description="Heparan-alpha-glucosaminide N-acetyltransferase catalytic" evidence="2">
    <location>
        <begin position="9"/>
        <end position="204"/>
    </location>
</feature>
<reference evidence="4" key="1">
    <citation type="submission" date="2016-11" db="EMBL/GenBank/DDBJ databases">
        <authorList>
            <person name="Shukria A."/>
            <person name="Stevens D.C."/>
        </authorList>
    </citation>
    <scope>NUCLEOTIDE SEQUENCE [LARGE SCALE GENOMIC DNA]</scope>
    <source>
        <strain evidence="4">Cbfe23</strain>
    </source>
</reference>
<proteinExistence type="predicted"/>
<keyword evidence="4" id="KW-1185">Reference proteome</keyword>
<feature type="transmembrane region" description="Helical" evidence="1">
    <location>
        <begin position="52"/>
        <end position="69"/>
    </location>
</feature>
<evidence type="ECO:0000256" key="1">
    <source>
        <dbReference type="SAM" id="Phobius"/>
    </source>
</evidence>
<feature type="transmembrane region" description="Helical" evidence="1">
    <location>
        <begin position="287"/>
        <end position="310"/>
    </location>
</feature>
<dbReference type="Proteomes" id="UP000182229">
    <property type="component" value="Unassembled WGS sequence"/>
</dbReference>
<comment type="caution">
    <text evidence="3">The sequence shown here is derived from an EMBL/GenBank/DDBJ whole genome shotgun (WGS) entry which is preliminary data.</text>
</comment>
<feature type="transmembrane region" description="Helical" evidence="1">
    <location>
        <begin position="182"/>
        <end position="200"/>
    </location>
</feature>
<keyword evidence="1" id="KW-1133">Transmembrane helix</keyword>
<accession>A0A1L9B0B1</accession>
<feature type="transmembrane region" description="Helical" evidence="1">
    <location>
        <begin position="207"/>
        <end position="225"/>
    </location>
</feature>
<dbReference type="OrthoDB" id="5487727at2"/>
<protein>
    <recommendedName>
        <fullName evidence="2">Heparan-alpha-glucosaminide N-acetyltransferase catalytic domain-containing protein</fullName>
    </recommendedName>
</protein>
<feature type="transmembrane region" description="Helical" evidence="1">
    <location>
        <begin position="148"/>
        <end position="170"/>
    </location>
</feature>
<keyword evidence="1" id="KW-0812">Transmembrane</keyword>
<keyword evidence="1" id="KW-0472">Membrane</keyword>
<organism evidence="3 4">
    <name type="scientific">Cystobacter ferrugineus</name>
    <dbReference type="NCBI Taxonomy" id="83449"/>
    <lineage>
        <taxon>Bacteria</taxon>
        <taxon>Pseudomonadati</taxon>
        <taxon>Myxococcota</taxon>
        <taxon>Myxococcia</taxon>
        <taxon>Myxococcales</taxon>
        <taxon>Cystobacterineae</taxon>
        <taxon>Archangiaceae</taxon>
        <taxon>Cystobacter</taxon>
    </lineage>
</organism>
<dbReference type="AlphaFoldDB" id="A0A1L9B0B1"/>
<name>A0A1L9B0B1_9BACT</name>
<sequence length="365" mass="40215">MSPPHALERVRAIDWLRGLAVLLMIQCHAFVLLRPELRTSPAARELLRVDGVVAPAFLFSAGFALALLLVRSTASGKRGERLGRNLRRILQVLGAATLVNWMWFPLFREPRWLVRLDILHCVGLSLLLLLGVGAGLASRPRVLRGVTLALAFITFFLSPLGEAVSGPWAFLLNKSTGAVFPLLPWLGFAWLGAYAGAVTGEQGRSGLVRALLLLIGLGLAGSYAAEPLKALYPDHHFYVTNPSNAAERWLWVCIALLVLVALESRLGSESAPSRVRRFVESFGSSSLSAYVIHLGLLYFHVFGFSFEVVWGNRCGWGLYALLTGLLILLTYALCQGLDLVRDLPPRRLLSRATREGREQEFARPR</sequence>